<keyword evidence="5 9" id="KW-0653">Protein transport</keyword>
<dbReference type="InterPro" id="IPR005578">
    <property type="entry name" value="Yif1_fam"/>
</dbReference>
<dbReference type="PANTHER" id="PTHR14083">
    <property type="entry name" value="YIP1 INTERACTING FACTOR HOMOLOG YIF1 PROTEIN"/>
    <property type="match status" value="1"/>
</dbReference>
<dbReference type="PANTHER" id="PTHR14083:SF0">
    <property type="entry name" value="YIP1D-INTERACTING FACTOR 1, ISOFORM C"/>
    <property type="match status" value="1"/>
</dbReference>
<accession>A0AAV7JMW6</accession>
<comment type="function">
    <text evidence="9">Has a role in transport between endoplasmic reticulum and Golgi.</text>
</comment>
<keyword evidence="8 9" id="KW-0472">Membrane</keyword>
<feature type="transmembrane region" description="Helical" evidence="9">
    <location>
        <begin position="323"/>
        <end position="345"/>
    </location>
</feature>
<evidence type="ECO:0000256" key="4">
    <source>
        <dbReference type="ARBA" id="ARBA00022824"/>
    </source>
</evidence>
<proteinExistence type="inferred from homology"/>
<protein>
    <recommendedName>
        <fullName evidence="9">Protein YIF1</fullName>
    </recommendedName>
</protein>
<evidence type="ECO:0000256" key="9">
    <source>
        <dbReference type="RuleBase" id="RU368073"/>
    </source>
</evidence>
<feature type="compositionally biased region" description="Polar residues" evidence="10">
    <location>
        <begin position="50"/>
        <end position="70"/>
    </location>
</feature>
<keyword evidence="6 9" id="KW-1133">Transmembrane helix</keyword>
<evidence type="ECO:0000256" key="8">
    <source>
        <dbReference type="ARBA" id="ARBA00023136"/>
    </source>
</evidence>
<evidence type="ECO:0000256" key="1">
    <source>
        <dbReference type="ARBA" id="ARBA00009727"/>
    </source>
</evidence>
<sequence>MSYNYSQDPTYGTPAPTLYSNPVPTYVPPVPMYNPAPIYDPTPQPIYNPAPSQYTPEPTFDNTQYQNSYQPPKQDYMDYSTNTQSSYEFDYQQQQPQYQQHSIQPHMFLGQMASNLSGDTLATTALQYGPTLAASGKQFLDNKLDSFTSDSRGVYKSYWDVDTTYVLKKLAYLLVPFSYDTSDSFTPSPSTRSLNAPDLYIPSMSFVTYILMVGYVLGTQGRFAPNLLGITGTSALIWLSIEISISLVATYLTGMYSSGLWHRLCVLSGYKFFYMVCCIGVFGVLGAFGYYISFLLTALSSILFTVNSLKSVFDAQLNSPNKLYLNIAIALIQPLMVYWLTWHLVHYT</sequence>
<keyword evidence="4 9" id="KW-0256">Endoplasmic reticulum</keyword>
<evidence type="ECO:0000256" key="2">
    <source>
        <dbReference type="ARBA" id="ARBA00022448"/>
    </source>
</evidence>
<feature type="region of interest" description="Disordered" evidence="10">
    <location>
        <begin position="48"/>
        <end position="70"/>
    </location>
</feature>
<evidence type="ECO:0000313" key="12">
    <source>
        <dbReference type="Proteomes" id="UP001165289"/>
    </source>
</evidence>
<gene>
    <name evidence="11" type="ORF">LOD99_6554</name>
</gene>
<dbReference type="Proteomes" id="UP001165289">
    <property type="component" value="Unassembled WGS sequence"/>
</dbReference>
<dbReference type="GO" id="GO:0006888">
    <property type="term" value="P:endoplasmic reticulum to Golgi vesicle-mediated transport"/>
    <property type="evidence" value="ECO:0007669"/>
    <property type="project" value="UniProtKB-UniRule"/>
</dbReference>
<keyword evidence="3 9" id="KW-0812">Transmembrane</keyword>
<evidence type="ECO:0000256" key="5">
    <source>
        <dbReference type="ARBA" id="ARBA00022927"/>
    </source>
</evidence>
<name>A0AAV7JMW6_9METZ</name>
<evidence type="ECO:0000313" key="11">
    <source>
        <dbReference type="EMBL" id="KAI6649765.1"/>
    </source>
</evidence>
<keyword evidence="2 9" id="KW-0813">Transport</keyword>
<feature type="transmembrane region" description="Helical" evidence="9">
    <location>
        <begin position="199"/>
        <end position="218"/>
    </location>
</feature>
<comment type="caution">
    <text evidence="11">The sequence shown here is derived from an EMBL/GenBank/DDBJ whole genome shotgun (WGS) entry which is preliminary data.</text>
</comment>
<evidence type="ECO:0000256" key="3">
    <source>
        <dbReference type="ARBA" id="ARBA00022692"/>
    </source>
</evidence>
<comment type="similarity">
    <text evidence="1 9">Belongs to the YIF1 family.</text>
</comment>
<evidence type="ECO:0000256" key="7">
    <source>
        <dbReference type="ARBA" id="ARBA00023034"/>
    </source>
</evidence>
<dbReference type="GO" id="GO:0015031">
    <property type="term" value="P:protein transport"/>
    <property type="evidence" value="ECO:0007669"/>
    <property type="project" value="UniProtKB-KW"/>
</dbReference>
<feature type="transmembrane region" description="Helical" evidence="9">
    <location>
        <begin position="272"/>
        <end position="303"/>
    </location>
</feature>
<dbReference type="GO" id="GO:0005793">
    <property type="term" value="C:endoplasmic reticulum-Golgi intermediate compartment"/>
    <property type="evidence" value="ECO:0007669"/>
    <property type="project" value="UniProtKB-UniRule"/>
</dbReference>
<dbReference type="AlphaFoldDB" id="A0AAV7JMW6"/>
<dbReference type="GO" id="GO:0030134">
    <property type="term" value="C:COPII-coated ER to Golgi transport vesicle"/>
    <property type="evidence" value="ECO:0007669"/>
    <property type="project" value="TreeGrafter"/>
</dbReference>
<evidence type="ECO:0000256" key="6">
    <source>
        <dbReference type="ARBA" id="ARBA00022989"/>
    </source>
</evidence>
<feature type="transmembrane region" description="Helical" evidence="9">
    <location>
        <begin position="230"/>
        <end position="252"/>
    </location>
</feature>
<keyword evidence="12" id="KW-1185">Reference proteome</keyword>
<comment type="subcellular location">
    <subcellularLocation>
        <location evidence="9">Endoplasmic reticulum membrane</location>
        <topology evidence="9">Multi-pass membrane protein</topology>
    </subcellularLocation>
    <subcellularLocation>
        <location evidence="9">Golgi apparatus membrane</location>
        <topology evidence="9">Multi-pass membrane protein</topology>
    </subcellularLocation>
</comment>
<keyword evidence="7 9" id="KW-0333">Golgi apparatus</keyword>
<dbReference type="Pfam" id="PF03878">
    <property type="entry name" value="YIF1"/>
    <property type="match status" value="1"/>
</dbReference>
<evidence type="ECO:0000256" key="10">
    <source>
        <dbReference type="SAM" id="MobiDB-lite"/>
    </source>
</evidence>
<dbReference type="GO" id="GO:0000139">
    <property type="term" value="C:Golgi membrane"/>
    <property type="evidence" value="ECO:0007669"/>
    <property type="project" value="UniProtKB-SubCell"/>
</dbReference>
<dbReference type="EMBL" id="JAKMXF010000318">
    <property type="protein sequence ID" value="KAI6649765.1"/>
    <property type="molecule type" value="Genomic_DNA"/>
</dbReference>
<reference evidence="11 12" key="1">
    <citation type="journal article" date="2023" name="BMC Biol.">
        <title>The compact genome of the sponge Oopsacas minuta (Hexactinellida) is lacking key metazoan core genes.</title>
        <authorList>
            <person name="Santini S."/>
            <person name="Schenkelaars Q."/>
            <person name="Jourda C."/>
            <person name="Duchesne M."/>
            <person name="Belahbib H."/>
            <person name="Rocher C."/>
            <person name="Selva M."/>
            <person name="Riesgo A."/>
            <person name="Vervoort M."/>
            <person name="Leys S.P."/>
            <person name="Kodjabachian L."/>
            <person name="Le Bivic A."/>
            <person name="Borchiellini C."/>
            <person name="Claverie J.M."/>
            <person name="Renard E."/>
        </authorList>
    </citation>
    <scope>NUCLEOTIDE SEQUENCE [LARGE SCALE GENOMIC DNA]</scope>
    <source>
        <strain evidence="11">SPO-2</strain>
    </source>
</reference>
<organism evidence="11 12">
    <name type="scientific">Oopsacas minuta</name>
    <dbReference type="NCBI Taxonomy" id="111878"/>
    <lineage>
        <taxon>Eukaryota</taxon>
        <taxon>Metazoa</taxon>
        <taxon>Porifera</taxon>
        <taxon>Hexactinellida</taxon>
        <taxon>Hexasterophora</taxon>
        <taxon>Lyssacinosida</taxon>
        <taxon>Leucopsacidae</taxon>
        <taxon>Oopsacas</taxon>
    </lineage>
</organism>
<dbReference type="GO" id="GO:0005789">
    <property type="term" value="C:endoplasmic reticulum membrane"/>
    <property type="evidence" value="ECO:0007669"/>
    <property type="project" value="UniProtKB-SubCell"/>
</dbReference>